<gene>
    <name evidence="2" type="ORF">LV89_02334</name>
</gene>
<organism evidence="2 3">
    <name type="scientific">Arcicella aurantiaca</name>
    <dbReference type="NCBI Taxonomy" id="591202"/>
    <lineage>
        <taxon>Bacteria</taxon>
        <taxon>Pseudomonadati</taxon>
        <taxon>Bacteroidota</taxon>
        <taxon>Cytophagia</taxon>
        <taxon>Cytophagales</taxon>
        <taxon>Flectobacillaceae</taxon>
        <taxon>Arcicella</taxon>
    </lineage>
</organism>
<keyword evidence="1" id="KW-0812">Transmembrane</keyword>
<evidence type="ECO:0000313" key="2">
    <source>
        <dbReference type="EMBL" id="PWK26489.1"/>
    </source>
</evidence>
<keyword evidence="3" id="KW-1185">Reference proteome</keyword>
<comment type="caution">
    <text evidence="2">The sequence shown here is derived from an EMBL/GenBank/DDBJ whole genome shotgun (WGS) entry which is preliminary data.</text>
</comment>
<keyword evidence="1" id="KW-0472">Membrane</keyword>
<evidence type="ECO:0000256" key="1">
    <source>
        <dbReference type="SAM" id="Phobius"/>
    </source>
</evidence>
<dbReference type="RefSeq" id="WP_109743067.1">
    <property type="nucleotide sequence ID" value="NZ_QGGO01000011.1"/>
</dbReference>
<sequence length="95" mass="11055">MENVPSIENKLEQTLNSLNGIESAEPKPYFYSRLHARMERELLTPKTVWGWYFKPIYALSAVVIVLIINILTFKNLQRTETNPQQQYSLYDSGGF</sequence>
<dbReference type="OrthoDB" id="886712at2"/>
<reference evidence="2 3" key="1">
    <citation type="submission" date="2018-05" db="EMBL/GenBank/DDBJ databases">
        <title>Genomic Encyclopedia of Archaeal and Bacterial Type Strains, Phase II (KMG-II): from individual species to whole genera.</title>
        <authorList>
            <person name="Goeker M."/>
        </authorList>
    </citation>
    <scope>NUCLEOTIDE SEQUENCE [LARGE SCALE GENOMIC DNA]</scope>
    <source>
        <strain evidence="2 3">DSM 22214</strain>
    </source>
</reference>
<evidence type="ECO:0000313" key="3">
    <source>
        <dbReference type="Proteomes" id="UP000245489"/>
    </source>
</evidence>
<accession>A0A316EAY4</accession>
<name>A0A316EAY4_9BACT</name>
<proteinExistence type="predicted"/>
<dbReference type="AlphaFoldDB" id="A0A316EAY4"/>
<dbReference type="Proteomes" id="UP000245489">
    <property type="component" value="Unassembled WGS sequence"/>
</dbReference>
<dbReference type="EMBL" id="QGGO01000011">
    <property type="protein sequence ID" value="PWK26489.1"/>
    <property type="molecule type" value="Genomic_DNA"/>
</dbReference>
<feature type="transmembrane region" description="Helical" evidence="1">
    <location>
        <begin position="51"/>
        <end position="71"/>
    </location>
</feature>
<protein>
    <submittedName>
        <fullName evidence="2">Uncharacterized protein</fullName>
    </submittedName>
</protein>
<keyword evidence="1" id="KW-1133">Transmembrane helix</keyword>